<dbReference type="PROSITE" id="PS01124">
    <property type="entry name" value="HTH_ARAC_FAMILY_2"/>
    <property type="match status" value="1"/>
</dbReference>
<dbReference type="Gene3D" id="1.10.10.60">
    <property type="entry name" value="Homeodomain-like"/>
    <property type="match status" value="2"/>
</dbReference>
<sequence length="297" mass="34355">MDSNSLYHSKLMAGEYHPKVVAYYFKQWHGYQMPFHSHNAVEIMYVITGACRVEMEKEKIVLKKGDFILIDANVSHRMLVDDDMQCRMLNVEFIFHPLKNDTFPCMKELAAENSALKTLLDRESPYIVLREQGEVYQTLKSLVLELDAKGEEKELMVKLLLSQLLIRISRLVVEGIHSNMQEVGGYVKKIIAYMHHNYDCDIKVKDIAASVNLHPGYLHRIFKATMNNSVMDYLTLLRIEKAKMLLAQTDIPVIDISGYIGINSRQYFSTIFKKQTGKTPVQFRKSVEALHWGYNEL</sequence>
<proteinExistence type="predicted"/>
<evidence type="ECO:0000313" key="5">
    <source>
        <dbReference type="EMBL" id="MBP1992722.1"/>
    </source>
</evidence>
<dbReference type="EMBL" id="JAGGLB010000015">
    <property type="protein sequence ID" value="MBP1992722.1"/>
    <property type="molecule type" value="Genomic_DNA"/>
</dbReference>
<dbReference type="SUPFAM" id="SSF51215">
    <property type="entry name" value="Regulatory protein AraC"/>
    <property type="match status" value="1"/>
</dbReference>
<feature type="domain" description="HTH araC/xylS-type" evidence="4">
    <location>
        <begin position="188"/>
        <end position="286"/>
    </location>
</feature>
<dbReference type="PANTHER" id="PTHR43280">
    <property type="entry name" value="ARAC-FAMILY TRANSCRIPTIONAL REGULATOR"/>
    <property type="match status" value="1"/>
</dbReference>
<keyword evidence="1" id="KW-0805">Transcription regulation</keyword>
<evidence type="ECO:0000313" key="6">
    <source>
        <dbReference type="Proteomes" id="UP001519287"/>
    </source>
</evidence>
<protein>
    <submittedName>
        <fullName evidence="5">AraC-like DNA-binding protein</fullName>
    </submittedName>
</protein>
<gene>
    <name evidence="5" type="ORF">J2Z66_004335</name>
</gene>
<dbReference type="RefSeq" id="WP_209973983.1">
    <property type="nucleotide sequence ID" value="NZ_JAGGLB010000015.1"/>
</dbReference>
<keyword evidence="3" id="KW-0804">Transcription</keyword>
<evidence type="ECO:0000259" key="4">
    <source>
        <dbReference type="PROSITE" id="PS01124"/>
    </source>
</evidence>
<dbReference type="PANTHER" id="PTHR43280:SF2">
    <property type="entry name" value="HTH-TYPE TRANSCRIPTIONAL REGULATOR EXSA"/>
    <property type="match status" value="1"/>
</dbReference>
<evidence type="ECO:0000256" key="1">
    <source>
        <dbReference type="ARBA" id="ARBA00023015"/>
    </source>
</evidence>
<comment type="caution">
    <text evidence="5">The sequence shown here is derived from an EMBL/GenBank/DDBJ whole genome shotgun (WGS) entry which is preliminary data.</text>
</comment>
<dbReference type="Gene3D" id="2.60.120.10">
    <property type="entry name" value="Jelly Rolls"/>
    <property type="match status" value="1"/>
</dbReference>
<dbReference type="SUPFAM" id="SSF46689">
    <property type="entry name" value="Homeodomain-like"/>
    <property type="match status" value="2"/>
</dbReference>
<dbReference type="InterPro" id="IPR009057">
    <property type="entry name" value="Homeodomain-like_sf"/>
</dbReference>
<organism evidence="5 6">
    <name type="scientific">Paenibacillus eucommiae</name>
    <dbReference type="NCBI Taxonomy" id="1355755"/>
    <lineage>
        <taxon>Bacteria</taxon>
        <taxon>Bacillati</taxon>
        <taxon>Bacillota</taxon>
        <taxon>Bacilli</taxon>
        <taxon>Bacillales</taxon>
        <taxon>Paenibacillaceae</taxon>
        <taxon>Paenibacillus</taxon>
    </lineage>
</organism>
<evidence type="ECO:0000256" key="3">
    <source>
        <dbReference type="ARBA" id="ARBA00023163"/>
    </source>
</evidence>
<dbReference type="Pfam" id="PF07883">
    <property type="entry name" value="Cupin_2"/>
    <property type="match status" value="1"/>
</dbReference>
<evidence type="ECO:0000256" key="2">
    <source>
        <dbReference type="ARBA" id="ARBA00023125"/>
    </source>
</evidence>
<dbReference type="InterPro" id="IPR037923">
    <property type="entry name" value="HTH-like"/>
</dbReference>
<dbReference type="InterPro" id="IPR018060">
    <property type="entry name" value="HTH_AraC"/>
</dbReference>
<keyword evidence="6" id="KW-1185">Reference proteome</keyword>
<dbReference type="Pfam" id="PF12833">
    <property type="entry name" value="HTH_18"/>
    <property type="match status" value="1"/>
</dbReference>
<dbReference type="InterPro" id="IPR013096">
    <property type="entry name" value="Cupin_2"/>
</dbReference>
<dbReference type="Proteomes" id="UP001519287">
    <property type="component" value="Unassembled WGS sequence"/>
</dbReference>
<keyword evidence="2" id="KW-0238">DNA-binding</keyword>
<dbReference type="InterPro" id="IPR014710">
    <property type="entry name" value="RmlC-like_jellyroll"/>
</dbReference>
<dbReference type="SMART" id="SM00342">
    <property type="entry name" value="HTH_ARAC"/>
    <property type="match status" value="1"/>
</dbReference>
<reference evidence="5 6" key="1">
    <citation type="submission" date="2021-03" db="EMBL/GenBank/DDBJ databases">
        <title>Genomic Encyclopedia of Type Strains, Phase IV (KMG-IV): sequencing the most valuable type-strain genomes for metagenomic binning, comparative biology and taxonomic classification.</title>
        <authorList>
            <person name="Goeker M."/>
        </authorList>
    </citation>
    <scope>NUCLEOTIDE SEQUENCE [LARGE SCALE GENOMIC DNA]</scope>
    <source>
        <strain evidence="5 6">DSM 26048</strain>
    </source>
</reference>
<accession>A0ABS4IYQ4</accession>
<name>A0ABS4IYQ4_9BACL</name>